<dbReference type="PANTHER" id="PTHR10774:SF217">
    <property type="entry name" value="OS06G0685300 PROTEIN"/>
    <property type="match status" value="1"/>
</dbReference>
<dbReference type="GO" id="GO:0008289">
    <property type="term" value="F:lipid binding"/>
    <property type="evidence" value="ECO:0007669"/>
    <property type="project" value="UniProtKB-KW"/>
</dbReference>
<keyword evidence="6" id="KW-0812">Transmembrane</keyword>
<keyword evidence="6" id="KW-1133">Transmembrane helix</keyword>
<evidence type="ECO:0000313" key="8">
    <source>
        <dbReference type="EMBL" id="KAL3536268.1"/>
    </source>
</evidence>
<evidence type="ECO:0000259" key="7">
    <source>
        <dbReference type="PROSITE" id="PS51847"/>
    </source>
</evidence>
<dbReference type="PROSITE" id="PS51847">
    <property type="entry name" value="SMP"/>
    <property type="match status" value="1"/>
</dbReference>
<keyword evidence="9" id="KW-1185">Reference proteome</keyword>
<comment type="caution">
    <text evidence="8">The sequence shown here is derived from an EMBL/GenBank/DDBJ whole genome shotgun (WGS) entry which is preliminary data.</text>
</comment>
<gene>
    <name evidence="8" type="ORF">ACH5RR_004729</name>
</gene>
<keyword evidence="2" id="KW-0813">Transport</keyword>
<dbReference type="GO" id="GO:0016020">
    <property type="term" value="C:membrane"/>
    <property type="evidence" value="ECO:0007669"/>
    <property type="project" value="UniProtKB-SubCell"/>
</dbReference>
<keyword evidence="5 6" id="KW-0472">Membrane</keyword>
<evidence type="ECO:0000256" key="6">
    <source>
        <dbReference type="SAM" id="Phobius"/>
    </source>
</evidence>
<evidence type="ECO:0000256" key="4">
    <source>
        <dbReference type="ARBA" id="ARBA00023121"/>
    </source>
</evidence>
<evidence type="ECO:0000256" key="3">
    <source>
        <dbReference type="ARBA" id="ARBA00023055"/>
    </source>
</evidence>
<evidence type="ECO:0000256" key="5">
    <source>
        <dbReference type="ARBA" id="ARBA00023136"/>
    </source>
</evidence>
<reference evidence="8 9" key="1">
    <citation type="submission" date="2024-11" db="EMBL/GenBank/DDBJ databases">
        <title>A near-complete genome assembly of Cinchona calisaya.</title>
        <authorList>
            <person name="Lian D.C."/>
            <person name="Zhao X.W."/>
            <person name="Wei L."/>
        </authorList>
    </citation>
    <scope>NUCLEOTIDE SEQUENCE [LARGE SCALE GENOMIC DNA]</scope>
    <source>
        <tissue evidence="8">Nenye</tissue>
    </source>
</reference>
<keyword evidence="4" id="KW-0446">Lipid-binding</keyword>
<dbReference type="EMBL" id="JBJUIK010000002">
    <property type="protein sequence ID" value="KAL3536268.1"/>
    <property type="molecule type" value="Genomic_DNA"/>
</dbReference>
<feature type="domain" description="SMP-LTD" evidence="7">
    <location>
        <begin position="68"/>
        <end position="162"/>
    </location>
</feature>
<proteinExistence type="predicted"/>
<sequence length="162" mass="18675">MGFIGTLLGIIGFGIGVPIGLVMGYLLFIYFESRDVFKDPVTKPLEEVDVCSLVDLMPELPLWVLKPDYERVDWLNKFIQHMWPYLDKVVCGTIKSTMKPYFAQYTGRFHIESIEFENLTLGTLPPMIDARGRLRAEGHGRRYDGHPWIIPFRAGTYKKRSC</sequence>
<protein>
    <recommendedName>
        <fullName evidence="7">SMP-LTD domain-containing protein</fullName>
    </recommendedName>
</protein>
<dbReference type="Proteomes" id="UP001630127">
    <property type="component" value="Unassembled WGS sequence"/>
</dbReference>
<dbReference type="InterPro" id="IPR031468">
    <property type="entry name" value="SMP_LBD"/>
</dbReference>
<keyword evidence="3" id="KW-0445">Lipid transport</keyword>
<comment type="subcellular location">
    <subcellularLocation>
        <location evidence="1">Membrane</location>
    </subcellularLocation>
</comment>
<dbReference type="AlphaFoldDB" id="A0ABD3AZ11"/>
<dbReference type="InterPro" id="IPR045050">
    <property type="entry name" value="Synaptotagmin_plant"/>
</dbReference>
<evidence type="ECO:0000256" key="1">
    <source>
        <dbReference type="ARBA" id="ARBA00004370"/>
    </source>
</evidence>
<name>A0ABD3AZ11_9GENT</name>
<organism evidence="8 9">
    <name type="scientific">Cinchona calisaya</name>
    <dbReference type="NCBI Taxonomy" id="153742"/>
    <lineage>
        <taxon>Eukaryota</taxon>
        <taxon>Viridiplantae</taxon>
        <taxon>Streptophyta</taxon>
        <taxon>Embryophyta</taxon>
        <taxon>Tracheophyta</taxon>
        <taxon>Spermatophyta</taxon>
        <taxon>Magnoliopsida</taxon>
        <taxon>eudicotyledons</taxon>
        <taxon>Gunneridae</taxon>
        <taxon>Pentapetalae</taxon>
        <taxon>asterids</taxon>
        <taxon>lamiids</taxon>
        <taxon>Gentianales</taxon>
        <taxon>Rubiaceae</taxon>
        <taxon>Cinchonoideae</taxon>
        <taxon>Cinchoneae</taxon>
        <taxon>Cinchona</taxon>
    </lineage>
</organism>
<feature type="transmembrane region" description="Helical" evidence="6">
    <location>
        <begin position="6"/>
        <end position="31"/>
    </location>
</feature>
<evidence type="ECO:0000256" key="2">
    <source>
        <dbReference type="ARBA" id="ARBA00022448"/>
    </source>
</evidence>
<dbReference type="GO" id="GO:0006869">
    <property type="term" value="P:lipid transport"/>
    <property type="evidence" value="ECO:0007669"/>
    <property type="project" value="UniProtKB-KW"/>
</dbReference>
<accession>A0ABD3AZ11</accession>
<evidence type="ECO:0000313" key="9">
    <source>
        <dbReference type="Proteomes" id="UP001630127"/>
    </source>
</evidence>
<dbReference type="PANTHER" id="PTHR10774">
    <property type="entry name" value="EXTENDED SYNAPTOTAGMIN-RELATED"/>
    <property type="match status" value="1"/>
</dbReference>